<evidence type="ECO:0000313" key="9">
    <source>
        <dbReference type="EMBL" id="OCT15092.1"/>
    </source>
</evidence>
<dbReference type="InterPro" id="IPR051393">
    <property type="entry name" value="ABC_transporter_permease"/>
</dbReference>
<keyword evidence="10" id="KW-1185">Reference proteome</keyword>
<reference evidence="10" key="1">
    <citation type="submission" date="2016-05" db="EMBL/GenBank/DDBJ databases">
        <title>Paenibacillus oryzae. sp. nov., isolated from the rice root.</title>
        <authorList>
            <person name="Zhang J."/>
            <person name="Zhang X."/>
        </authorList>
    </citation>
    <scope>NUCLEOTIDE SEQUENCE [LARGE SCALE GENOMIC DNA]</scope>
    <source>
        <strain evidence="10">KCTC13222</strain>
    </source>
</reference>
<evidence type="ECO:0000256" key="3">
    <source>
        <dbReference type="ARBA" id="ARBA00022475"/>
    </source>
</evidence>
<comment type="caution">
    <text evidence="9">The sequence shown here is derived from an EMBL/GenBank/DDBJ whole genome shotgun (WGS) entry which is preliminary data.</text>
</comment>
<keyword evidence="3" id="KW-1003">Cell membrane</keyword>
<evidence type="ECO:0000256" key="6">
    <source>
        <dbReference type="ARBA" id="ARBA00023136"/>
    </source>
</evidence>
<comment type="similarity">
    <text evidence="7">Belongs to the binding-protein-dependent transport system permease family.</text>
</comment>
<protein>
    <submittedName>
        <fullName evidence="9">Protein lplB</fullName>
    </submittedName>
</protein>
<dbReference type="SUPFAM" id="SSF161098">
    <property type="entry name" value="MetI-like"/>
    <property type="match status" value="1"/>
</dbReference>
<dbReference type="AlphaFoldDB" id="A0A1C1A3F6"/>
<feature type="transmembrane region" description="Helical" evidence="7">
    <location>
        <begin position="117"/>
        <end position="137"/>
    </location>
</feature>
<organism evidence="9 10">
    <name type="scientific">Paenibacillus pectinilyticus</name>
    <dbReference type="NCBI Taxonomy" id="512399"/>
    <lineage>
        <taxon>Bacteria</taxon>
        <taxon>Bacillati</taxon>
        <taxon>Bacillota</taxon>
        <taxon>Bacilli</taxon>
        <taxon>Bacillales</taxon>
        <taxon>Paenibacillaceae</taxon>
        <taxon>Paenibacillus</taxon>
    </lineage>
</organism>
<dbReference type="InterPro" id="IPR000515">
    <property type="entry name" value="MetI-like"/>
</dbReference>
<evidence type="ECO:0000256" key="7">
    <source>
        <dbReference type="RuleBase" id="RU363032"/>
    </source>
</evidence>
<proteinExistence type="inferred from homology"/>
<comment type="subcellular location">
    <subcellularLocation>
        <location evidence="1 7">Cell membrane</location>
        <topology evidence="1 7">Multi-pass membrane protein</topology>
    </subcellularLocation>
</comment>
<evidence type="ECO:0000259" key="8">
    <source>
        <dbReference type="PROSITE" id="PS50928"/>
    </source>
</evidence>
<dbReference type="STRING" id="512399.A8709_13345"/>
<evidence type="ECO:0000256" key="5">
    <source>
        <dbReference type="ARBA" id="ARBA00022989"/>
    </source>
</evidence>
<evidence type="ECO:0000256" key="1">
    <source>
        <dbReference type="ARBA" id="ARBA00004651"/>
    </source>
</evidence>
<keyword evidence="4 7" id="KW-0812">Transmembrane</keyword>
<dbReference type="Proteomes" id="UP000093309">
    <property type="component" value="Unassembled WGS sequence"/>
</dbReference>
<dbReference type="EMBL" id="LYPC01000014">
    <property type="protein sequence ID" value="OCT15092.1"/>
    <property type="molecule type" value="Genomic_DNA"/>
</dbReference>
<keyword evidence="2 7" id="KW-0813">Transport</keyword>
<evidence type="ECO:0000313" key="10">
    <source>
        <dbReference type="Proteomes" id="UP000093309"/>
    </source>
</evidence>
<dbReference type="PANTHER" id="PTHR30193">
    <property type="entry name" value="ABC TRANSPORTER PERMEASE PROTEIN"/>
    <property type="match status" value="1"/>
</dbReference>
<dbReference type="GO" id="GO:0005886">
    <property type="term" value="C:plasma membrane"/>
    <property type="evidence" value="ECO:0007669"/>
    <property type="project" value="UniProtKB-SubCell"/>
</dbReference>
<feature type="transmembrane region" description="Helical" evidence="7">
    <location>
        <begin position="213"/>
        <end position="236"/>
    </location>
</feature>
<feature type="transmembrane region" description="Helical" evidence="7">
    <location>
        <begin position="12"/>
        <end position="37"/>
    </location>
</feature>
<dbReference type="InterPro" id="IPR035906">
    <property type="entry name" value="MetI-like_sf"/>
</dbReference>
<sequence length="306" mass="34207">MKWRSQMKKEFSLYAMILMPALVVLVFGYIPMLGIVMAFEDFVPTSHGFIYSLIHSKFVGLDVFRTIWISPDAKSVIANTFFIAGMKIIVKLAVPLVFALLLNEVSKGWFRKLGTTITYLPFFLSWVVVGGVLLDFFSPQDGAFNHLLAMFGLPHDTFFFGTATQFPFAIVISDLWKEVGFNTIIFLAALTSVDLTMYEAAMIDGAGRWKQTIYLTIPTITPMIILVGILSLGNILNAGQDQILNLYSPGVYSSGDIIDTYAFRQGIQQGEFSIATAVGLFKSVVSFLMISTSYWLANKFTDYRVF</sequence>
<dbReference type="CDD" id="cd06261">
    <property type="entry name" value="TM_PBP2"/>
    <property type="match status" value="1"/>
</dbReference>
<feature type="transmembrane region" description="Helical" evidence="7">
    <location>
        <begin position="272"/>
        <end position="297"/>
    </location>
</feature>
<evidence type="ECO:0000256" key="2">
    <source>
        <dbReference type="ARBA" id="ARBA00022448"/>
    </source>
</evidence>
<feature type="transmembrane region" description="Helical" evidence="7">
    <location>
        <begin position="158"/>
        <end position="176"/>
    </location>
</feature>
<gene>
    <name evidence="9" type="ORF">A8709_13345</name>
</gene>
<keyword evidence="6 7" id="KW-0472">Membrane</keyword>
<name>A0A1C1A3F6_9BACL</name>
<dbReference type="Gene3D" id="1.10.3720.10">
    <property type="entry name" value="MetI-like"/>
    <property type="match status" value="1"/>
</dbReference>
<feature type="domain" description="ABC transmembrane type-1" evidence="8">
    <location>
        <begin position="77"/>
        <end position="293"/>
    </location>
</feature>
<feature type="transmembrane region" description="Helical" evidence="7">
    <location>
        <begin position="80"/>
        <end position="102"/>
    </location>
</feature>
<evidence type="ECO:0000256" key="4">
    <source>
        <dbReference type="ARBA" id="ARBA00022692"/>
    </source>
</evidence>
<dbReference type="OrthoDB" id="9785836at2"/>
<accession>A0A1C1A3F6</accession>
<dbReference type="GO" id="GO:0055085">
    <property type="term" value="P:transmembrane transport"/>
    <property type="evidence" value="ECO:0007669"/>
    <property type="project" value="InterPro"/>
</dbReference>
<keyword evidence="5 7" id="KW-1133">Transmembrane helix</keyword>
<dbReference type="PANTHER" id="PTHR30193:SF44">
    <property type="entry name" value="LACTOSE TRANSPORT SYSTEM PERMEASE PROTEIN LACF"/>
    <property type="match status" value="1"/>
</dbReference>
<feature type="transmembrane region" description="Helical" evidence="7">
    <location>
        <begin position="182"/>
        <end position="201"/>
    </location>
</feature>
<dbReference type="PROSITE" id="PS50928">
    <property type="entry name" value="ABC_TM1"/>
    <property type="match status" value="1"/>
</dbReference>
<dbReference type="Pfam" id="PF00528">
    <property type="entry name" value="BPD_transp_1"/>
    <property type="match status" value="1"/>
</dbReference>
<dbReference type="RefSeq" id="WP_065852002.1">
    <property type="nucleotide sequence ID" value="NZ_LYPC01000014.1"/>
</dbReference>